<proteinExistence type="predicted"/>
<sequence>MRFLEIKDWTPGYLNVTPQHMTILVKCEACGSEREFDRSNLPQHWRHALITDIEARLKCNGLRRQERATAVRQLSRRLKRKKAASPVKERRLKWCVDVAV</sequence>
<reference evidence="1" key="1">
    <citation type="submission" date="2024-10" db="EMBL/GenBank/DDBJ databases">
        <title>Strain of Rhizobium-related bacteria isolated fromm roots of Vavilovia formosa.</title>
        <authorList>
            <person name="Kimeklis A."/>
            <person name="Afonin A."/>
        </authorList>
    </citation>
    <scope>NUCLEOTIDE SEQUENCE</scope>
    <source>
        <strain evidence="1">Vaf-46</strain>
    </source>
</reference>
<protein>
    <submittedName>
        <fullName evidence="1">Uncharacterized protein</fullName>
    </submittedName>
</protein>
<name>A0ACD5EME1_9HYPH</name>
<evidence type="ECO:0000313" key="2">
    <source>
        <dbReference type="Proteomes" id="UP000078465"/>
    </source>
</evidence>
<evidence type="ECO:0000313" key="1">
    <source>
        <dbReference type="EMBL" id="XKM40306.1"/>
    </source>
</evidence>
<dbReference type="EMBL" id="CP171853">
    <property type="protein sequence ID" value="XKM40306.1"/>
    <property type="molecule type" value="Genomic_DNA"/>
</dbReference>
<gene>
    <name evidence="1" type="ORF">A4U53_030710</name>
</gene>
<accession>A0ACD5EME1</accession>
<organism evidence="1 2">
    <name type="scientific">Rhizobium ruizarguesonis</name>
    <dbReference type="NCBI Taxonomy" id="2081791"/>
    <lineage>
        <taxon>Bacteria</taxon>
        <taxon>Pseudomonadati</taxon>
        <taxon>Pseudomonadota</taxon>
        <taxon>Alphaproteobacteria</taxon>
        <taxon>Hyphomicrobiales</taxon>
        <taxon>Rhizobiaceae</taxon>
        <taxon>Rhizobium/Agrobacterium group</taxon>
        <taxon>Rhizobium</taxon>
    </lineage>
</organism>
<dbReference type="Proteomes" id="UP000078465">
    <property type="component" value="Chromosome"/>
</dbReference>